<feature type="transmembrane region" description="Helical" evidence="8">
    <location>
        <begin position="373"/>
        <end position="396"/>
    </location>
</feature>
<protein>
    <submittedName>
        <fullName evidence="11">Sodium/bile acid cotransporter-like</fullName>
    </submittedName>
</protein>
<comment type="subcellular location">
    <subcellularLocation>
        <location evidence="1">Membrane</location>
        <topology evidence="1">Multi-pass membrane protein</topology>
    </subcellularLocation>
</comment>
<evidence type="ECO:0000256" key="4">
    <source>
        <dbReference type="ARBA" id="ARBA00022847"/>
    </source>
</evidence>
<keyword evidence="4" id="KW-0813">Transport</keyword>
<dbReference type="PANTHER" id="PTHR10361:SF28">
    <property type="entry name" value="P3 PROTEIN-RELATED"/>
    <property type="match status" value="1"/>
</dbReference>
<keyword evidence="6 8" id="KW-0472">Membrane</keyword>
<feature type="transmembrane region" description="Helical" evidence="8">
    <location>
        <begin position="241"/>
        <end position="263"/>
    </location>
</feature>
<comment type="similarity">
    <text evidence="2">Belongs to the bile acid:sodium symporter (BASS) (TC 2.A.28) family.</text>
</comment>
<evidence type="ECO:0000256" key="8">
    <source>
        <dbReference type="SAM" id="Phobius"/>
    </source>
</evidence>
<dbReference type="Pfam" id="PF01758">
    <property type="entry name" value="SBF"/>
    <property type="match status" value="1"/>
</dbReference>
<gene>
    <name evidence="11" type="primary">LOC106462195</name>
</gene>
<keyword evidence="3 8" id="KW-0812">Transmembrane</keyword>
<dbReference type="Gene3D" id="1.20.1530.20">
    <property type="match status" value="1"/>
</dbReference>
<sequence>MKIFVSVIVLFVCFPIIYCSERQYPIHSEDGAFITKPTIFPAQLLGLQTDEVRPVVVAFPPTNLNSTARYRATVLVVTVTTPNPRVVQIIGNESFHIEEETLQSTGLNLTFQLRGVFIGYATVFVRVERILKNFLVPKNIESNQNMERLRIPISKSSEQPETSTMTPFLEQMESEFHQSSFPLNNNINNTRVFEFSVSVIRAPSILKDVFTFLVAIVIGINFVSMGCQLDLKLIKKVLIKPVGPIIGFFCQFLFMPLVSYGFGYALLHVNISQRLGFFVLGCSPGGIFSTFWTVLLNGDVNLSITMTFLSSLAALGMMPFWIFTLGSTLFLKHEAQIPYVNLVLSLVLLTLPLVIGLFIRYFRPGLAKVSDKLIRPFTLIILILTVILACITNSYIFPLFTWRMLLTGMCIAWSGYGFGATCAWLARLPKAQIIAVSIETAFQNIAIAYVVLTISLPQPDADITAVTVVAQIIFTGTPMWIIYTTKVFLHIVSQRCSRLQNNNHNEIDNQISKKKVEKYTITDQFVTSKKDKASQSPEHCTQDQVETTVNI</sequence>
<dbReference type="RefSeq" id="XP_013777547.1">
    <property type="nucleotide sequence ID" value="XM_013922093.2"/>
</dbReference>
<feature type="transmembrane region" description="Helical" evidence="8">
    <location>
        <begin position="308"/>
        <end position="331"/>
    </location>
</feature>
<evidence type="ECO:0000313" key="11">
    <source>
        <dbReference type="RefSeq" id="XP_013777547.1"/>
    </source>
</evidence>
<evidence type="ECO:0000256" key="6">
    <source>
        <dbReference type="ARBA" id="ARBA00023136"/>
    </source>
</evidence>
<proteinExistence type="inferred from homology"/>
<accession>A0ABM1B9H3</accession>
<dbReference type="Proteomes" id="UP000694941">
    <property type="component" value="Unplaced"/>
</dbReference>
<keyword evidence="5 8" id="KW-1133">Transmembrane helix</keyword>
<feature type="signal peptide" evidence="9">
    <location>
        <begin position="1"/>
        <end position="19"/>
    </location>
</feature>
<organism evidence="10 11">
    <name type="scientific">Limulus polyphemus</name>
    <name type="common">Atlantic horseshoe crab</name>
    <dbReference type="NCBI Taxonomy" id="6850"/>
    <lineage>
        <taxon>Eukaryota</taxon>
        <taxon>Metazoa</taxon>
        <taxon>Ecdysozoa</taxon>
        <taxon>Arthropoda</taxon>
        <taxon>Chelicerata</taxon>
        <taxon>Merostomata</taxon>
        <taxon>Xiphosura</taxon>
        <taxon>Limulidae</taxon>
        <taxon>Limulus</taxon>
    </lineage>
</organism>
<evidence type="ECO:0000313" key="10">
    <source>
        <dbReference type="Proteomes" id="UP000694941"/>
    </source>
</evidence>
<dbReference type="InterPro" id="IPR004710">
    <property type="entry name" value="Bilac:Na_transpt"/>
</dbReference>
<feature type="compositionally biased region" description="Polar residues" evidence="7">
    <location>
        <begin position="534"/>
        <end position="551"/>
    </location>
</feature>
<feature type="region of interest" description="Disordered" evidence="7">
    <location>
        <begin position="532"/>
        <end position="551"/>
    </location>
</feature>
<keyword evidence="10" id="KW-1185">Reference proteome</keyword>
<evidence type="ECO:0000256" key="5">
    <source>
        <dbReference type="ARBA" id="ARBA00022989"/>
    </source>
</evidence>
<dbReference type="InterPro" id="IPR002657">
    <property type="entry name" value="BilAc:Na_symport/Acr3"/>
</dbReference>
<dbReference type="GeneID" id="106462195"/>
<feature type="transmembrane region" description="Helical" evidence="8">
    <location>
        <begin position="402"/>
        <end position="426"/>
    </location>
</feature>
<evidence type="ECO:0000256" key="3">
    <source>
        <dbReference type="ARBA" id="ARBA00022692"/>
    </source>
</evidence>
<keyword evidence="9" id="KW-0732">Signal</keyword>
<reference evidence="11" key="1">
    <citation type="submission" date="2025-08" db="UniProtKB">
        <authorList>
            <consortium name="RefSeq"/>
        </authorList>
    </citation>
    <scope>IDENTIFICATION</scope>
    <source>
        <tissue evidence="11">Muscle</tissue>
    </source>
</reference>
<evidence type="ECO:0000256" key="9">
    <source>
        <dbReference type="SAM" id="SignalP"/>
    </source>
</evidence>
<name>A0ABM1B9H3_LIMPO</name>
<feature type="chain" id="PRO_5046843518" evidence="9">
    <location>
        <begin position="20"/>
        <end position="551"/>
    </location>
</feature>
<feature type="transmembrane region" description="Helical" evidence="8">
    <location>
        <begin position="468"/>
        <end position="489"/>
    </location>
</feature>
<feature type="transmembrane region" description="Helical" evidence="8">
    <location>
        <begin position="209"/>
        <end position="229"/>
    </location>
</feature>
<dbReference type="InterPro" id="IPR038770">
    <property type="entry name" value="Na+/solute_symporter_sf"/>
</dbReference>
<dbReference type="PANTHER" id="PTHR10361">
    <property type="entry name" value="SODIUM-BILE ACID COTRANSPORTER"/>
    <property type="match status" value="1"/>
</dbReference>
<keyword evidence="4" id="KW-0769">Symport</keyword>
<feature type="transmembrane region" description="Helical" evidence="8">
    <location>
        <begin position="433"/>
        <end position="456"/>
    </location>
</feature>
<feature type="transmembrane region" description="Helical" evidence="8">
    <location>
        <begin position="275"/>
        <end position="296"/>
    </location>
</feature>
<evidence type="ECO:0000256" key="1">
    <source>
        <dbReference type="ARBA" id="ARBA00004141"/>
    </source>
</evidence>
<evidence type="ECO:0000256" key="7">
    <source>
        <dbReference type="SAM" id="MobiDB-lite"/>
    </source>
</evidence>
<feature type="transmembrane region" description="Helical" evidence="8">
    <location>
        <begin position="337"/>
        <end position="361"/>
    </location>
</feature>
<evidence type="ECO:0000256" key="2">
    <source>
        <dbReference type="ARBA" id="ARBA00006528"/>
    </source>
</evidence>